<evidence type="ECO:0000256" key="2">
    <source>
        <dbReference type="ARBA" id="ARBA00007663"/>
    </source>
</evidence>
<keyword evidence="5" id="KW-0808">Transferase</keyword>
<comment type="similarity">
    <text evidence="2">Belongs to the SUA5 family.</text>
</comment>
<feature type="domain" description="YrdC-like" evidence="7">
    <location>
        <begin position="6"/>
        <end position="189"/>
    </location>
</feature>
<dbReference type="NCBIfam" id="TIGR00057">
    <property type="entry name" value="L-threonylcarbamoyladenylate synthase"/>
    <property type="match status" value="1"/>
</dbReference>
<dbReference type="SUPFAM" id="SSF55821">
    <property type="entry name" value="YrdC/RibB"/>
    <property type="match status" value="1"/>
</dbReference>
<comment type="caution">
    <text evidence="8">The sequence shown here is derived from an EMBL/GenBank/DDBJ whole genome shotgun (WGS) entry which is preliminary data.</text>
</comment>
<accession>A0A7X2NUK1</accession>
<dbReference type="InterPro" id="IPR050156">
    <property type="entry name" value="TC-AMP_synthase_SUA5"/>
</dbReference>
<gene>
    <name evidence="8" type="ORF">FYJ51_11750</name>
</gene>
<dbReference type="GO" id="GO:0000049">
    <property type="term" value="F:tRNA binding"/>
    <property type="evidence" value="ECO:0007669"/>
    <property type="project" value="TreeGrafter"/>
</dbReference>
<evidence type="ECO:0000313" key="9">
    <source>
        <dbReference type="Proteomes" id="UP000461880"/>
    </source>
</evidence>
<comment type="catalytic activity">
    <reaction evidence="6">
        <text>L-threonine + hydrogencarbonate + ATP = L-threonylcarbamoyladenylate + diphosphate + H2O</text>
        <dbReference type="Rhea" id="RHEA:36407"/>
        <dbReference type="ChEBI" id="CHEBI:15377"/>
        <dbReference type="ChEBI" id="CHEBI:17544"/>
        <dbReference type="ChEBI" id="CHEBI:30616"/>
        <dbReference type="ChEBI" id="CHEBI:33019"/>
        <dbReference type="ChEBI" id="CHEBI:57926"/>
        <dbReference type="ChEBI" id="CHEBI:73682"/>
        <dbReference type="EC" id="2.7.7.87"/>
    </reaction>
</comment>
<protein>
    <recommendedName>
        <fullName evidence="3">L-threonylcarbamoyladenylate synthase</fullName>
        <ecNumber evidence="3">2.7.7.87</ecNumber>
    </recommendedName>
</protein>
<dbReference type="AlphaFoldDB" id="A0A7X2NUK1"/>
<dbReference type="EC" id="2.7.7.87" evidence="3"/>
<keyword evidence="4" id="KW-0963">Cytoplasm</keyword>
<evidence type="ECO:0000256" key="3">
    <source>
        <dbReference type="ARBA" id="ARBA00012584"/>
    </source>
</evidence>
<dbReference type="Pfam" id="PF01300">
    <property type="entry name" value="Sua5_yciO_yrdC"/>
    <property type="match status" value="1"/>
</dbReference>
<dbReference type="EMBL" id="VUMN01000037">
    <property type="protein sequence ID" value="MSS59566.1"/>
    <property type="molecule type" value="Genomic_DNA"/>
</dbReference>
<organism evidence="8 9">
    <name type="scientific">Stecheria intestinalis</name>
    <dbReference type="NCBI Taxonomy" id="2606630"/>
    <lineage>
        <taxon>Bacteria</taxon>
        <taxon>Bacillati</taxon>
        <taxon>Bacillota</taxon>
        <taxon>Erysipelotrichia</taxon>
        <taxon>Erysipelotrichales</taxon>
        <taxon>Erysipelotrichaceae</taxon>
        <taxon>Stecheria</taxon>
    </lineage>
</organism>
<comment type="subcellular location">
    <subcellularLocation>
        <location evidence="1">Cytoplasm</location>
    </subcellularLocation>
</comment>
<evidence type="ECO:0000259" key="7">
    <source>
        <dbReference type="PROSITE" id="PS51163"/>
    </source>
</evidence>
<evidence type="ECO:0000256" key="4">
    <source>
        <dbReference type="ARBA" id="ARBA00022490"/>
    </source>
</evidence>
<dbReference type="PANTHER" id="PTHR17490">
    <property type="entry name" value="SUA5"/>
    <property type="match status" value="1"/>
</dbReference>
<dbReference type="Gene3D" id="3.90.870.10">
    <property type="entry name" value="DHBP synthase"/>
    <property type="match status" value="1"/>
</dbReference>
<dbReference type="Proteomes" id="UP000461880">
    <property type="component" value="Unassembled WGS sequence"/>
</dbReference>
<name>A0A7X2NUK1_9FIRM</name>
<reference evidence="8 9" key="1">
    <citation type="submission" date="2019-08" db="EMBL/GenBank/DDBJ databases">
        <title>In-depth cultivation of the pig gut microbiome towards novel bacterial diversity and tailored functional studies.</title>
        <authorList>
            <person name="Wylensek D."/>
            <person name="Hitch T.C.A."/>
            <person name="Clavel T."/>
        </authorList>
    </citation>
    <scope>NUCLEOTIDE SEQUENCE [LARGE SCALE GENOMIC DNA]</scope>
    <source>
        <strain evidence="8 9">Oil+RF-744-GAM-WT-6</strain>
    </source>
</reference>
<evidence type="ECO:0000313" key="8">
    <source>
        <dbReference type="EMBL" id="MSS59566.1"/>
    </source>
</evidence>
<dbReference type="RefSeq" id="WP_154505813.1">
    <property type="nucleotide sequence ID" value="NZ_VUMN01000037.1"/>
</dbReference>
<dbReference type="InterPro" id="IPR006070">
    <property type="entry name" value="Sua5-like_dom"/>
</dbReference>
<proteinExistence type="inferred from homology"/>
<dbReference type="PANTHER" id="PTHR17490:SF10">
    <property type="entry name" value="THREONYLCARBAMOYL-AMP SYNTHASE"/>
    <property type="match status" value="1"/>
</dbReference>
<evidence type="ECO:0000256" key="1">
    <source>
        <dbReference type="ARBA" id="ARBA00004496"/>
    </source>
</evidence>
<dbReference type="GO" id="GO:0003725">
    <property type="term" value="F:double-stranded RNA binding"/>
    <property type="evidence" value="ECO:0007669"/>
    <property type="project" value="InterPro"/>
</dbReference>
<dbReference type="PROSITE" id="PS51163">
    <property type="entry name" value="YRDC"/>
    <property type="match status" value="1"/>
</dbReference>
<keyword evidence="9" id="KW-1185">Reference proteome</keyword>
<sequence length="200" mass="22050">MRRFREEETEELAEILNHDGVISVPTDTVFGVCARMDSEAAQEHLRDVKHRPLTKAFPIMCSDEAQIKTVAEVTPLGEKMIRAFMPGPVTLILKKKAEVPAYVNGNMETLAVRMATSEPVKKLIEAVGCPLFMTSANQSGQPVCTSLDEIEHACPDLDGMMEGEPHFGEASTIIDCTKEEPVILRQGPVTMEQIQRVLTA</sequence>
<dbReference type="GO" id="GO:0061710">
    <property type="term" value="F:L-threonylcarbamoyladenylate synthase"/>
    <property type="evidence" value="ECO:0007669"/>
    <property type="project" value="UniProtKB-EC"/>
</dbReference>
<dbReference type="GO" id="GO:0005737">
    <property type="term" value="C:cytoplasm"/>
    <property type="evidence" value="ECO:0007669"/>
    <property type="project" value="UniProtKB-SubCell"/>
</dbReference>
<dbReference type="InterPro" id="IPR017945">
    <property type="entry name" value="DHBP_synth_RibB-like_a/b_dom"/>
</dbReference>
<evidence type="ECO:0000256" key="6">
    <source>
        <dbReference type="ARBA" id="ARBA00048366"/>
    </source>
</evidence>
<evidence type="ECO:0000256" key="5">
    <source>
        <dbReference type="ARBA" id="ARBA00022679"/>
    </source>
</evidence>
<dbReference type="GO" id="GO:0006450">
    <property type="term" value="P:regulation of translational fidelity"/>
    <property type="evidence" value="ECO:0007669"/>
    <property type="project" value="TreeGrafter"/>
</dbReference>